<evidence type="ECO:0000313" key="2">
    <source>
        <dbReference type="EMBL" id="AOP33462.1"/>
    </source>
</evidence>
<reference evidence="2 3" key="1">
    <citation type="submission" date="2016-04" db="EMBL/GenBank/DDBJ databases">
        <title>Complete genome seqeunce of Leptospira alstonii serovar Room22.</title>
        <authorList>
            <person name="Nally J.E."/>
            <person name="Bayles D.O."/>
            <person name="Hurley D."/>
            <person name="Fanning S."/>
            <person name="McMahon B.J."/>
            <person name="Arent Z."/>
        </authorList>
    </citation>
    <scope>NUCLEOTIDE SEQUENCE [LARGE SCALE GENOMIC DNA]</scope>
    <source>
        <strain evidence="2 3">GWTS #1</strain>
    </source>
</reference>
<accession>A0A1D7UV28</accession>
<gene>
    <name evidence="2" type="ORF">A0128_06140</name>
</gene>
<feature type="region of interest" description="Disordered" evidence="1">
    <location>
        <begin position="51"/>
        <end position="75"/>
    </location>
</feature>
<proteinExistence type="predicted"/>
<sequence>MVEWDPIETGMGGSSIPSSVYVNGVGGVELISLEDFPKEFERNLGISILPDRTDPDSQGRGSSLFVKDGNENVFV</sequence>
<evidence type="ECO:0000256" key="1">
    <source>
        <dbReference type="SAM" id="MobiDB-lite"/>
    </source>
</evidence>
<keyword evidence="3" id="KW-1185">Reference proteome</keyword>
<name>A0A1D7UV28_9LEPT</name>
<evidence type="ECO:0000313" key="3">
    <source>
        <dbReference type="Proteomes" id="UP000094197"/>
    </source>
</evidence>
<dbReference type="AlphaFoldDB" id="A0A1D7UV28"/>
<organism evidence="2 3">
    <name type="scientific">Leptospira tipperaryensis</name>
    <dbReference type="NCBI Taxonomy" id="2564040"/>
    <lineage>
        <taxon>Bacteria</taxon>
        <taxon>Pseudomonadati</taxon>
        <taxon>Spirochaetota</taxon>
        <taxon>Spirochaetia</taxon>
        <taxon>Leptospirales</taxon>
        <taxon>Leptospiraceae</taxon>
        <taxon>Leptospira</taxon>
    </lineage>
</organism>
<dbReference type="KEGG" id="laj:A0128_06140"/>
<protein>
    <submittedName>
        <fullName evidence="2">Uncharacterized protein</fullName>
    </submittedName>
</protein>
<dbReference type="Proteomes" id="UP000094197">
    <property type="component" value="Chromosome 1"/>
</dbReference>
<dbReference type="EMBL" id="CP015217">
    <property type="protein sequence ID" value="AOP33462.1"/>
    <property type="molecule type" value="Genomic_DNA"/>
</dbReference>